<dbReference type="PANTHER" id="PTHR42107">
    <property type="entry name" value="YALI0D24453P"/>
    <property type="match status" value="1"/>
</dbReference>
<dbReference type="GO" id="GO:0005634">
    <property type="term" value="C:nucleus"/>
    <property type="evidence" value="ECO:0007669"/>
    <property type="project" value="UniProtKB-SubCell"/>
</dbReference>
<feature type="compositionally biased region" description="Polar residues" evidence="3">
    <location>
        <begin position="37"/>
        <end position="46"/>
    </location>
</feature>
<keyword evidence="6" id="KW-1185">Reference proteome</keyword>
<comment type="caution">
    <text evidence="5">The sequence shown here is derived from an EMBL/GenBank/DDBJ whole genome shotgun (WGS) entry which is preliminary data.</text>
</comment>
<feature type="compositionally biased region" description="Polar residues" evidence="3">
    <location>
        <begin position="347"/>
        <end position="364"/>
    </location>
</feature>
<proteinExistence type="predicted"/>
<evidence type="ECO:0000256" key="2">
    <source>
        <dbReference type="ARBA" id="ARBA00023242"/>
    </source>
</evidence>
<evidence type="ECO:0000256" key="1">
    <source>
        <dbReference type="ARBA" id="ARBA00004123"/>
    </source>
</evidence>
<feature type="domain" description="WHIM1" evidence="4">
    <location>
        <begin position="149"/>
        <end position="190"/>
    </location>
</feature>
<organism evidence="5 6">
    <name type="scientific">Trichoglossum hirsutum</name>
    <dbReference type="NCBI Taxonomy" id="265104"/>
    <lineage>
        <taxon>Eukaryota</taxon>
        <taxon>Fungi</taxon>
        <taxon>Dikarya</taxon>
        <taxon>Ascomycota</taxon>
        <taxon>Pezizomycotina</taxon>
        <taxon>Geoglossomycetes</taxon>
        <taxon>Geoglossales</taxon>
        <taxon>Geoglossaceae</taxon>
        <taxon>Trichoglossum</taxon>
    </lineage>
</organism>
<dbReference type="EMBL" id="JAGHQM010001827">
    <property type="protein sequence ID" value="KAH0551695.1"/>
    <property type="molecule type" value="Genomic_DNA"/>
</dbReference>
<feature type="compositionally biased region" description="Low complexity" evidence="3">
    <location>
        <begin position="1"/>
        <end position="14"/>
    </location>
</feature>
<gene>
    <name evidence="5" type="ORF">GP486_007086</name>
</gene>
<evidence type="ECO:0000313" key="5">
    <source>
        <dbReference type="EMBL" id="KAH0551695.1"/>
    </source>
</evidence>
<dbReference type="Proteomes" id="UP000750711">
    <property type="component" value="Unassembled WGS sequence"/>
</dbReference>
<protein>
    <recommendedName>
        <fullName evidence="4">WHIM1 domain-containing protein</fullName>
    </recommendedName>
</protein>
<comment type="subcellular location">
    <subcellularLocation>
        <location evidence="1">Nucleus</location>
    </subcellularLocation>
</comment>
<dbReference type="PANTHER" id="PTHR42107:SF1">
    <property type="entry name" value="WHIM1 DOMAIN-CONTAINING PROTEIN"/>
    <property type="match status" value="1"/>
</dbReference>
<name>A0A9P8IG34_9PEZI</name>
<reference evidence="5" key="1">
    <citation type="submission" date="2021-03" db="EMBL/GenBank/DDBJ databases">
        <title>Comparative genomics and phylogenomic investigation of the class Geoglossomycetes provide insights into ecological specialization and systematics.</title>
        <authorList>
            <person name="Melie T."/>
            <person name="Pirro S."/>
            <person name="Miller A.N."/>
            <person name="Quandt A."/>
        </authorList>
    </citation>
    <scope>NUCLEOTIDE SEQUENCE</scope>
    <source>
        <strain evidence="5">CAQ_001_2017</strain>
    </source>
</reference>
<feature type="compositionally biased region" description="Polar residues" evidence="3">
    <location>
        <begin position="507"/>
        <end position="517"/>
    </location>
</feature>
<sequence length="598" mass="65711">MSSSESSPLSSPPSTDDEIVLPLSKNDRASQVGVCTPATTTGSSPAQKKRPRPVEPPHQYVLADNPDIAFIVMFRSRFSDVFPKSLPNYGPQDIERGVVDSVPAEDVENLLCALIGLVLNRKKHVERGHYQRALEEAIQTHMNQWPRVWNGVNPLSGGKTFASMNPTERLTLLKTVILWSLASSDSVQALLKESYKQSRHDDDLNQPLSVQAWGRDGDKRRYWLIEGRDDTYFRLYRESNPALKHNTWWSVAGTIEELKAVAYQLADDGTQAAKRLSDKISAAIPRFEATEEKRKRREYRNARKAMFTKIDPGLYEGRTRGKRIKYTYSTDDDEGSEGPIARRSTRHSGLSTPAESGPTFTASGRQVRSRVGGVYGETILSGRNTERTTPAFGAAEGSASADDEPVETMAAGRPRRSGLRKEVNGWPKGGSHIAGYNSVDEMDDEEEASSSGTDEYGADDDDDEVDIASEEDNEISDEDTDMGDADGSRERKSKSLVVSLRYGRLSGNRSKPPNGTTSDREVQLLSGAKEKRGSMVKSRPTSPPEEDMSDSITVSPAIQQITGKEIAPVFLISNADIRNGEQPASFLSASSGDTSAVR</sequence>
<feature type="compositionally biased region" description="Basic and acidic residues" evidence="3">
    <location>
        <begin position="518"/>
        <end position="533"/>
    </location>
</feature>
<accession>A0A9P8IG34</accession>
<dbReference type="Pfam" id="PF15612">
    <property type="entry name" value="WHIM1"/>
    <property type="match status" value="1"/>
</dbReference>
<dbReference type="InterPro" id="IPR028942">
    <property type="entry name" value="WHIM1_dom"/>
</dbReference>
<feature type="region of interest" description="Disordered" evidence="3">
    <location>
        <begin position="1"/>
        <end position="58"/>
    </location>
</feature>
<evidence type="ECO:0000313" key="6">
    <source>
        <dbReference type="Proteomes" id="UP000750711"/>
    </source>
</evidence>
<evidence type="ECO:0000256" key="3">
    <source>
        <dbReference type="SAM" id="MobiDB-lite"/>
    </source>
</evidence>
<feature type="region of interest" description="Disordered" evidence="3">
    <location>
        <begin position="328"/>
        <end position="364"/>
    </location>
</feature>
<evidence type="ECO:0000259" key="4">
    <source>
        <dbReference type="Pfam" id="PF15612"/>
    </source>
</evidence>
<keyword evidence="2" id="KW-0539">Nucleus</keyword>
<feature type="compositionally biased region" description="Acidic residues" evidence="3">
    <location>
        <begin position="456"/>
        <end position="484"/>
    </location>
</feature>
<dbReference type="AlphaFoldDB" id="A0A9P8IG34"/>
<feature type="region of interest" description="Disordered" evidence="3">
    <location>
        <begin position="378"/>
        <end position="552"/>
    </location>
</feature>